<dbReference type="Proteomes" id="UP000324974">
    <property type="component" value="Chromosome"/>
</dbReference>
<dbReference type="KEGG" id="lrs:PX52LOC_03271"/>
<keyword evidence="2" id="KW-1185">Reference proteome</keyword>
<name>A0A5C1AE79_9BACT</name>
<dbReference type="RefSeq" id="WP_149111068.1">
    <property type="nucleotide sequence ID" value="NZ_CP042425.1"/>
</dbReference>
<gene>
    <name evidence="1" type="ORF">PX52LOC_03271</name>
</gene>
<dbReference type="AlphaFoldDB" id="A0A5C1AE79"/>
<sequence length="59" mass="6184">MRVPLPVTDGVVEAFPQCPHKAYLRLAGVAGQASDFVVLLQAFDAEPQSGDPGRVAPPP</sequence>
<evidence type="ECO:0000313" key="2">
    <source>
        <dbReference type="Proteomes" id="UP000324974"/>
    </source>
</evidence>
<dbReference type="EMBL" id="CP042425">
    <property type="protein sequence ID" value="QEL16326.1"/>
    <property type="molecule type" value="Genomic_DNA"/>
</dbReference>
<protein>
    <submittedName>
        <fullName evidence="1">Uncharacterized protein</fullName>
    </submittedName>
</protein>
<accession>A0A5C1AE79</accession>
<organism evidence="1 2">
    <name type="scientific">Limnoglobus roseus</name>
    <dbReference type="NCBI Taxonomy" id="2598579"/>
    <lineage>
        <taxon>Bacteria</taxon>
        <taxon>Pseudomonadati</taxon>
        <taxon>Planctomycetota</taxon>
        <taxon>Planctomycetia</taxon>
        <taxon>Gemmatales</taxon>
        <taxon>Gemmataceae</taxon>
        <taxon>Limnoglobus</taxon>
    </lineage>
</organism>
<reference evidence="2" key="1">
    <citation type="submission" date="2019-08" db="EMBL/GenBank/DDBJ databases">
        <title>Limnoglobus roseus gen. nov., sp. nov., a novel freshwater planctomycete with a giant genome from the family Gemmataceae.</title>
        <authorList>
            <person name="Kulichevskaya I.S."/>
            <person name="Naumoff D.G."/>
            <person name="Miroshnikov K."/>
            <person name="Ivanova A."/>
            <person name="Philippov D.A."/>
            <person name="Hakobyan A."/>
            <person name="Rijpstra I.C."/>
            <person name="Sinninghe Damste J.S."/>
            <person name="Liesack W."/>
            <person name="Dedysh S.N."/>
        </authorList>
    </citation>
    <scope>NUCLEOTIDE SEQUENCE [LARGE SCALE GENOMIC DNA]</scope>
    <source>
        <strain evidence="2">PX52</strain>
    </source>
</reference>
<evidence type="ECO:0000313" key="1">
    <source>
        <dbReference type="EMBL" id="QEL16326.1"/>
    </source>
</evidence>
<proteinExistence type="predicted"/>